<reference evidence="1" key="1">
    <citation type="submission" date="2018-05" db="EMBL/GenBank/DDBJ databases">
        <authorList>
            <person name="Lanie J.A."/>
            <person name="Ng W.-L."/>
            <person name="Kazmierczak K.M."/>
            <person name="Andrzejewski T.M."/>
            <person name="Davidsen T.M."/>
            <person name="Wayne K.J."/>
            <person name="Tettelin H."/>
            <person name="Glass J.I."/>
            <person name="Rusch D."/>
            <person name="Podicherti R."/>
            <person name="Tsui H.-C.T."/>
            <person name="Winkler M.E."/>
        </authorList>
    </citation>
    <scope>NUCLEOTIDE SEQUENCE</scope>
</reference>
<sequence length="112" mass="12148">MRGETEKMAGSWIGSVGRAVTSELSMFLRHFVTRFPRSRTGDILRRTYWNRALGSRVVSYVGLGAEIGDCDLLSVGPGLILGDHGTLQVADSDPVFIGCNVAIAWGTYLRSA</sequence>
<organism evidence="1">
    <name type="scientific">marine metagenome</name>
    <dbReference type="NCBI Taxonomy" id="408172"/>
    <lineage>
        <taxon>unclassified sequences</taxon>
        <taxon>metagenomes</taxon>
        <taxon>ecological metagenomes</taxon>
    </lineage>
</organism>
<gene>
    <name evidence="1" type="ORF">METZ01_LOCUS326072</name>
</gene>
<name>A0A382PKM4_9ZZZZ</name>
<dbReference type="AlphaFoldDB" id="A0A382PKM4"/>
<protein>
    <recommendedName>
        <fullName evidence="2">Acetyltransferase</fullName>
    </recommendedName>
</protein>
<evidence type="ECO:0008006" key="2">
    <source>
        <dbReference type="Google" id="ProtNLM"/>
    </source>
</evidence>
<evidence type="ECO:0000313" key="1">
    <source>
        <dbReference type="EMBL" id="SVC73218.1"/>
    </source>
</evidence>
<feature type="non-terminal residue" evidence="1">
    <location>
        <position position="112"/>
    </location>
</feature>
<proteinExistence type="predicted"/>
<dbReference type="EMBL" id="UINC01107670">
    <property type="protein sequence ID" value="SVC73218.1"/>
    <property type="molecule type" value="Genomic_DNA"/>
</dbReference>
<accession>A0A382PKM4</accession>